<dbReference type="EMBL" id="RQYS01000007">
    <property type="protein sequence ID" value="RRD62651.1"/>
    <property type="molecule type" value="Genomic_DNA"/>
</dbReference>
<dbReference type="PROSITE" id="PS51257">
    <property type="entry name" value="PROKAR_LIPOPROTEIN"/>
    <property type="match status" value="1"/>
</dbReference>
<accession>A0A3P1XVV4</accession>
<evidence type="ECO:0008006" key="3">
    <source>
        <dbReference type="Google" id="ProtNLM"/>
    </source>
</evidence>
<organism evidence="1 2">
    <name type="scientific">Tannerella forsythia</name>
    <name type="common">Bacteroides forsythus</name>
    <dbReference type="NCBI Taxonomy" id="28112"/>
    <lineage>
        <taxon>Bacteria</taxon>
        <taxon>Pseudomonadati</taxon>
        <taxon>Bacteroidota</taxon>
        <taxon>Bacteroidia</taxon>
        <taxon>Bacteroidales</taxon>
        <taxon>Tannerellaceae</taxon>
        <taxon>Tannerella</taxon>
    </lineage>
</organism>
<gene>
    <name evidence="1" type="ORF">EII40_02270</name>
</gene>
<comment type="caution">
    <text evidence="1">The sequence shown here is derived from an EMBL/GenBank/DDBJ whole genome shotgun (WGS) entry which is preliminary data.</text>
</comment>
<protein>
    <recommendedName>
        <fullName evidence="3">Lipoprotein</fullName>
    </recommendedName>
</protein>
<evidence type="ECO:0000313" key="2">
    <source>
        <dbReference type="Proteomes" id="UP000278609"/>
    </source>
</evidence>
<dbReference type="Proteomes" id="UP000278609">
    <property type="component" value="Unassembled WGS sequence"/>
</dbReference>
<name>A0A3P1XVV4_TANFO</name>
<dbReference type="RefSeq" id="WP_124750661.1">
    <property type="nucleotide sequence ID" value="NZ_RQYS01000007.1"/>
</dbReference>
<dbReference type="OrthoDB" id="1103435at2"/>
<evidence type="ECO:0000313" key="1">
    <source>
        <dbReference type="EMBL" id="RRD62651.1"/>
    </source>
</evidence>
<sequence length="155" mass="17468">MKKNIILWIGTLFLLIAGVGCEKETLPPNQAKGKVLGPTGPCQGYALYIEVENPKGIGLEGKDISAGSGRTWNYQNAISVPLFNRIGLPVELMEEGTWLHFEYREMTEEEKNRKLFQPDEPVICLMNQIPPPANTYMITKIIAFADRRSGMRERD</sequence>
<dbReference type="AlphaFoldDB" id="A0A3P1XVV4"/>
<proteinExistence type="predicted"/>
<reference evidence="1 2" key="1">
    <citation type="submission" date="2018-11" db="EMBL/GenBank/DDBJ databases">
        <title>Genomes From Bacteria Associated with the Canine Oral Cavity: a Test Case for Automated Genome-Based Taxonomic Assignment.</title>
        <authorList>
            <person name="Coil D.A."/>
            <person name="Jospin G."/>
            <person name="Darling A.E."/>
            <person name="Wallis C."/>
            <person name="Davis I.J."/>
            <person name="Harris S."/>
            <person name="Eisen J.A."/>
            <person name="Holcombe L.J."/>
            <person name="O'Flynn C."/>
        </authorList>
    </citation>
    <scope>NUCLEOTIDE SEQUENCE [LARGE SCALE GENOMIC DNA]</scope>
    <source>
        <strain evidence="1 2">OH2617_COT-023</strain>
    </source>
</reference>